<dbReference type="Pfam" id="PF03780">
    <property type="entry name" value="Asp23"/>
    <property type="match status" value="1"/>
</dbReference>
<evidence type="ECO:0000313" key="3">
    <source>
        <dbReference type="Proteomes" id="UP000075324"/>
    </source>
</evidence>
<proteinExistence type="inferred from homology"/>
<dbReference type="AlphaFoldDB" id="A0A150MZ67"/>
<evidence type="ECO:0000313" key="2">
    <source>
        <dbReference type="EMBL" id="KYD29710.1"/>
    </source>
</evidence>
<reference evidence="2 3" key="1">
    <citation type="submission" date="2016-01" db="EMBL/GenBank/DDBJ databases">
        <title>Draft Genome Sequences of Seven Thermophilic Sporeformers Isolated from Foods.</title>
        <authorList>
            <person name="Berendsen E.M."/>
            <person name="Wells-Bennik M.H."/>
            <person name="Krawcyk A.O."/>
            <person name="De Jong A."/>
            <person name="Holsappel S."/>
            <person name="Eijlander R.T."/>
            <person name="Kuipers O.P."/>
        </authorList>
    </citation>
    <scope>NUCLEOTIDE SEQUENCE [LARGE SCALE GENOMIC DNA]</scope>
    <source>
        <strain evidence="2 3">B4110</strain>
    </source>
</reference>
<evidence type="ECO:0008006" key="4">
    <source>
        <dbReference type="Google" id="ProtNLM"/>
    </source>
</evidence>
<accession>A0A150MZ67</accession>
<comment type="similarity">
    <text evidence="1">Belongs to the asp23 family.</text>
</comment>
<dbReference type="EMBL" id="LQYW01000062">
    <property type="protein sequence ID" value="KYD29710.1"/>
    <property type="molecule type" value="Genomic_DNA"/>
</dbReference>
<organism evidence="2 3">
    <name type="scientific">Parageobacillus toebii</name>
    <dbReference type="NCBI Taxonomy" id="153151"/>
    <lineage>
        <taxon>Bacteria</taxon>
        <taxon>Bacillati</taxon>
        <taxon>Bacillota</taxon>
        <taxon>Bacilli</taxon>
        <taxon>Bacillales</taxon>
        <taxon>Anoxybacillaceae</taxon>
        <taxon>Parageobacillus</taxon>
    </lineage>
</organism>
<sequence length="97" mass="10937">MKTVTRFRKLSATQATLLTIVMMCLKDLNEIVIDDCEVHVAIVEDCRCTITASVVIKWGVPIISLCEQLQKHITEEIEAMTPFTVDKVHVVVKHLAM</sequence>
<dbReference type="RefSeq" id="WP_062678284.1">
    <property type="nucleotide sequence ID" value="NZ_JBHGXX010000109.1"/>
</dbReference>
<name>A0A150MZ67_9BACL</name>
<dbReference type="Proteomes" id="UP000075324">
    <property type="component" value="Unassembled WGS sequence"/>
</dbReference>
<gene>
    <name evidence="2" type="ORF">B4110_1280</name>
</gene>
<comment type="caution">
    <text evidence="2">The sequence shown here is derived from an EMBL/GenBank/DDBJ whole genome shotgun (WGS) entry which is preliminary data.</text>
</comment>
<dbReference type="InterPro" id="IPR005531">
    <property type="entry name" value="Asp23"/>
</dbReference>
<dbReference type="PATRIC" id="fig|153151.4.peg.3668"/>
<evidence type="ECO:0000256" key="1">
    <source>
        <dbReference type="ARBA" id="ARBA00005721"/>
    </source>
</evidence>
<protein>
    <recommendedName>
        <fullName evidence="4">Asp23/Gls24 family envelope stress response protein</fullName>
    </recommendedName>
</protein>